<dbReference type="AlphaFoldDB" id="A0A3A8JGT9"/>
<evidence type="ECO:0000256" key="1">
    <source>
        <dbReference type="SAM" id="Coils"/>
    </source>
</evidence>
<dbReference type="InterPro" id="IPR011576">
    <property type="entry name" value="Pyridox_Oxase_N"/>
</dbReference>
<feature type="domain" description="Pyridoxamine 5'-phosphate oxidase N-terminal" evidence="2">
    <location>
        <begin position="41"/>
        <end position="162"/>
    </location>
</feature>
<evidence type="ECO:0000313" key="4">
    <source>
        <dbReference type="Proteomes" id="UP000268094"/>
    </source>
</evidence>
<organism evidence="3 4">
    <name type="scientific">Corallococcus terminator</name>
    <dbReference type="NCBI Taxonomy" id="2316733"/>
    <lineage>
        <taxon>Bacteria</taxon>
        <taxon>Pseudomonadati</taxon>
        <taxon>Myxococcota</taxon>
        <taxon>Myxococcia</taxon>
        <taxon>Myxococcales</taxon>
        <taxon>Cystobacterineae</taxon>
        <taxon>Myxococcaceae</taxon>
        <taxon>Corallococcus</taxon>
    </lineage>
</organism>
<protein>
    <submittedName>
        <fullName evidence="3">Pyridoxamine 5'-phosphate oxidase</fullName>
    </submittedName>
</protein>
<dbReference type="PANTHER" id="PTHR42815">
    <property type="entry name" value="FAD-BINDING, PUTATIVE (AFU_ORTHOLOGUE AFUA_6G07600)-RELATED"/>
    <property type="match status" value="1"/>
</dbReference>
<sequence>MKPISSDVAFSPAVKQVQGERGSRAAYARMERAGGFETEVTESLREFLAQVDTGFLATASADGQPYVQHRGGLRGFIQALDDHTLGFVDFVGNRQYVSTGNLSENNRVCLFLMDYAHQRRVKVWGTARAVPATDALLARFTPTEPRARPEQIILITVSAWDVNCPKHIPQKLDASEVAQALQRLEKRIAGLEAENRDLKATLQLRDAKPGVGPG</sequence>
<reference evidence="4" key="1">
    <citation type="submission" date="2018-09" db="EMBL/GenBank/DDBJ databases">
        <authorList>
            <person name="Livingstone P.G."/>
            <person name="Whitworth D.E."/>
        </authorList>
    </citation>
    <scope>NUCLEOTIDE SEQUENCE [LARGE SCALE GENOMIC DNA]</scope>
    <source>
        <strain evidence="4">CA054A</strain>
    </source>
</reference>
<dbReference type="OrthoDB" id="9786134at2"/>
<dbReference type="EMBL" id="RAVZ01000048">
    <property type="protein sequence ID" value="RKG91120.1"/>
    <property type="molecule type" value="Genomic_DNA"/>
</dbReference>
<evidence type="ECO:0000259" key="2">
    <source>
        <dbReference type="Pfam" id="PF01243"/>
    </source>
</evidence>
<accession>A0A3A8JGT9</accession>
<dbReference type="Pfam" id="PF01243">
    <property type="entry name" value="PNPOx_N"/>
    <property type="match status" value="1"/>
</dbReference>
<dbReference type="InterPro" id="IPR012349">
    <property type="entry name" value="Split_barrel_FMN-bd"/>
</dbReference>
<keyword evidence="1" id="KW-0175">Coiled coil</keyword>
<dbReference type="PANTHER" id="PTHR42815:SF2">
    <property type="entry name" value="FAD-BINDING, PUTATIVE (AFU_ORTHOLOGUE AFUA_6G07600)-RELATED"/>
    <property type="match status" value="1"/>
</dbReference>
<evidence type="ECO:0000313" key="3">
    <source>
        <dbReference type="EMBL" id="RKG91120.1"/>
    </source>
</evidence>
<name>A0A3A8JGT9_9BACT</name>
<dbReference type="RefSeq" id="WP_120540378.1">
    <property type="nucleotide sequence ID" value="NZ_RAVZ01000048.1"/>
</dbReference>
<proteinExistence type="predicted"/>
<feature type="coiled-coil region" evidence="1">
    <location>
        <begin position="174"/>
        <end position="201"/>
    </location>
</feature>
<dbReference type="Gene3D" id="2.30.110.10">
    <property type="entry name" value="Electron Transport, Fmn-binding Protein, Chain A"/>
    <property type="match status" value="1"/>
</dbReference>
<gene>
    <name evidence="3" type="ORF">D7V88_09940</name>
</gene>
<keyword evidence="4" id="KW-1185">Reference proteome</keyword>
<comment type="caution">
    <text evidence="3">The sequence shown here is derived from an EMBL/GenBank/DDBJ whole genome shotgun (WGS) entry which is preliminary data.</text>
</comment>
<dbReference type="SUPFAM" id="SSF50475">
    <property type="entry name" value="FMN-binding split barrel"/>
    <property type="match status" value="1"/>
</dbReference>
<dbReference type="Proteomes" id="UP000268094">
    <property type="component" value="Unassembled WGS sequence"/>
</dbReference>